<dbReference type="EMBL" id="UYJE01004917">
    <property type="protein sequence ID" value="VDI32468.1"/>
    <property type="molecule type" value="Genomic_DNA"/>
</dbReference>
<gene>
    <name evidence="2" type="ORF">MGAL_10B024885</name>
</gene>
<proteinExistence type="predicted"/>
<feature type="signal peptide" evidence="1">
    <location>
        <begin position="1"/>
        <end position="24"/>
    </location>
</feature>
<dbReference type="PANTHER" id="PTHR37687:SF1">
    <property type="entry name" value="AGAP006772-PA"/>
    <property type="match status" value="1"/>
</dbReference>
<protein>
    <recommendedName>
        <fullName evidence="4">Conodipine-M alpha chain</fullName>
    </recommendedName>
</protein>
<comment type="caution">
    <text evidence="2">The sequence shown here is derived from an EMBL/GenBank/DDBJ whole genome shotgun (WGS) entry which is preliminary data.</text>
</comment>
<feature type="chain" id="PRO_5033043631" description="Conodipine-M alpha chain" evidence="1">
    <location>
        <begin position="25"/>
        <end position="140"/>
    </location>
</feature>
<dbReference type="GO" id="GO:0006644">
    <property type="term" value="P:phospholipid metabolic process"/>
    <property type="evidence" value="ECO:0007669"/>
    <property type="project" value="InterPro"/>
</dbReference>
<dbReference type="Proteomes" id="UP000596742">
    <property type="component" value="Unassembled WGS sequence"/>
</dbReference>
<dbReference type="InterPro" id="IPR038875">
    <property type="entry name" value="PLA2_conodipine-like"/>
</dbReference>
<dbReference type="GO" id="GO:0004623">
    <property type="term" value="F:phospholipase A2 activity"/>
    <property type="evidence" value="ECO:0007669"/>
    <property type="project" value="InterPro"/>
</dbReference>
<dbReference type="OrthoDB" id="10043382at2759"/>
<dbReference type="Gene3D" id="1.20.90.10">
    <property type="entry name" value="Phospholipase A2 domain"/>
    <property type="match status" value="1"/>
</dbReference>
<dbReference type="AlphaFoldDB" id="A0A8B6EEQ5"/>
<dbReference type="GO" id="GO:0050482">
    <property type="term" value="P:arachidonate secretion"/>
    <property type="evidence" value="ECO:0007669"/>
    <property type="project" value="InterPro"/>
</dbReference>
<name>A0A8B6EEQ5_MYTGA</name>
<evidence type="ECO:0008006" key="4">
    <source>
        <dbReference type="Google" id="ProtNLM"/>
    </source>
</evidence>
<keyword evidence="3" id="KW-1185">Reference proteome</keyword>
<dbReference type="InterPro" id="IPR015141">
    <property type="entry name" value="PLipase_A2_prok/fun"/>
</dbReference>
<reference evidence="2" key="1">
    <citation type="submission" date="2018-11" db="EMBL/GenBank/DDBJ databases">
        <authorList>
            <person name="Alioto T."/>
            <person name="Alioto T."/>
        </authorList>
    </citation>
    <scope>NUCLEOTIDE SEQUENCE</scope>
</reference>
<sequence>MDFYASRFCAVLLVTIVCLQPILTAENYRCFQANTGLSSGCSIPIFKKFFYKKYFTPSCQRHDICYGCATMFSKTRFYCDDLFLKDMLKVCDGMSVWKKAGCIYFARRVYYKAVRIAGSLFFKRTPKSECNQFWVHTCFP</sequence>
<evidence type="ECO:0000313" key="3">
    <source>
        <dbReference type="Proteomes" id="UP000596742"/>
    </source>
</evidence>
<keyword evidence="1" id="KW-0732">Signal</keyword>
<organism evidence="2 3">
    <name type="scientific">Mytilus galloprovincialis</name>
    <name type="common">Mediterranean mussel</name>
    <dbReference type="NCBI Taxonomy" id="29158"/>
    <lineage>
        <taxon>Eukaryota</taxon>
        <taxon>Metazoa</taxon>
        <taxon>Spiralia</taxon>
        <taxon>Lophotrochozoa</taxon>
        <taxon>Mollusca</taxon>
        <taxon>Bivalvia</taxon>
        <taxon>Autobranchia</taxon>
        <taxon>Pteriomorphia</taxon>
        <taxon>Mytilida</taxon>
        <taxon>Mytiloidea</taxon>
        <taxon>Mytilidae</taxon>
        <taxon>Mytilinae</taxon>
        <taxon>Mytilus</taxon>
    </lineage>
</organism>
<evidence type="ECO:0000313" key="2">
    <source>
        <dbReference type="EMBL" id="VDI32468.1"/>
    </source>
</evidence>
<dbReference type="InterPro" id="IPR036444">
    <property type="entry name" value="PLipase_A2_dom_sf"/>
</dbReference>
<dbReference type="Pfam" id="PF09056">
    <property type="entry name" value="Phospholip_A2_3"/>
    <property type="match status" value="1"/>
</dbReference>
<dbReference type="PANTHER" id="PTHR37687">
    <property type="entry name" value="AGAP006772-PA"/>
    <property type="match status" value="1"/>
</dbReference>
<dbReference type="SUPFAM" id="SSF48619">
    <property type="entry name" value="Phospholipase A2, PLA2"/>
    <property type="match status" value="1"/>
</dbReference>
<evidence type="ECO:0000256" key="1">
    <source>
        <dbReference type="SAM" id="SignalP"/>
    </source>
</evidence>
<accession>A0A8B6EEQ5</accession>